<dbReference type="Proteomes" id="UP000199387">
    <property type="component" value="Unassembled WGS sequence"/>
</dbReference>
<accession>A0A1G6KMA1</accession>
<reference evidence="1 2" key="1">
    <citation type="submission" date="2016-10" db="EMBL/GenBank/DDBJ databases">
        <authorList>
            <person name="de Groot N.N."/>
        </authorList>
    </citation>
    <scope>NUCLEOTIDE SEQUENCE [LARGE SCALE GENOMIC DNA]</scope>
    <source>
        <strain evidence="1 2">DSM 45514</strain>
    </source>
</reference>
<evidence type="ECO:0000313" key="1">
    <source>
        <dbReference type="EMBL" id="SDC32242.1"/>
    </source>
</evidence>
<name>A0A1G6KMA1_9BACL</name>
<dbReference type="AlphaFoldDB" id="A0A1G6KMA1"/>
<sequence>MIQPTDLEKNLRQMTPDDVLLIPHQRNYPQIMVRCYQWNRSRRWKVAQGSHETPGYFSDVKTLSDYLFRIRPKEKLSILFMWRPSVYWRSKRKKKPIL</sequence>
<protein>
    <submittedName>
        <fullName evidence="1">Uncharacterized protein</fullName>
    </submittedName>
</protein>
<gene>
    <name evidence="1" type="ORF">SAMN04488112_10663</name>
</gene>
<proteinExistence type="predicted"/>
<dbReference type="STRING" id="1236220.SAMN04488112_10663"/>
<keyword evidence="2" id="KW-1185">Reference proteome</keyword>
<organism evidence="1 2">
    <name type="scientific">Melghirimyces thermohalophilus</name>
    <dbReference type="NCBI Taxonomy" id="1236220"/>
    <lineage>
        <taxon>Bacteria</taxon>
        <taxon>Bacillati</taxon>
        <taxon>Bacillota</taxon>
        <taxon>Bacilli</taxon>
        <taxon>Bacillales</taxon>
        <taxon>Thermoactinomycetaceae</taxon>
        <taxon>Melghirimyces</taxon>
    </lineage>
</organism>
<evidence type="ECO:0000313" key="2">
    <source>
        <dbReference type="Proteomes" id="UP000199387"/>
    </source>
</evidence>
<dbReference type="EMBL" id="FMZA01000006">
    <property type="protein sequence ID" value="SDC32242.1"/>
    <property type="molecule type" value="Genomic_DNA"/>
</dbReference>